<reference evidence="6 7" key="1">
    <citation type="submission" date="2016-10" db="EMBL/GenBank/DDBJ databases">
        <authorList>
            <person name="de Groot N.N."/>
        </authorList>
    </citation>
    <scope>NUCLEOTIDE SEQUENCE [LARGE SCALE GENOMIC DNA]</scope>
    <source>
        <strain evidence="6 7">DSM 25927</strain>
    </source>
</reference>
<name>A0A1H9FYS5_9GAMM</name>
<protein>
    <submittedName>
        <fullName evidence="6">Transcriptional regulator, TetR family</fullName>
    </submittedName>
</protein>
<keyword evidence="7" id="KW-1185">Reference proteome</keyword>
<proteinExistence type="predicted"/>
<dbReference type="PANTHER" id="PTHR30055:SF234">
    <property type="entry name" value="HTH-TYPE TRANSCRIPTIONAL REGULATOR BETI"/>
    <property type="match status" value="1"/>
</dbReference>
<dbReference type="GO" id="GO:0000976">
    <property type="term" value="F:transcription cis-regulatory region binding"/>
    <property type="evidence" value="ECO:0007669"/>
    <property type="project" value="TreeGrafter"/>
</dbReference>
<dbReference type="GO" id="GO:0003700">
    <property type="term" value="F:DNA-binding transcription factor activity"/>
    <property type="evidence" value="ECO:0007669"/>
    <property type="project" value="TreeGrafter"/>
</dbReference>
<dbReference type="RefSeq" id="WP_093284957.1">
    <property type="nucleotide sequence ID" value="NZ_FOFS01000006.1"/>
</dbReference>
<keyword evidence="3" id="KW-0804">Transcription</keyword>
<dbReference type="PANTHER" id="PTHR30055">
    <property type="entry name" value="HTH-TYPE TRANSCRIPTIONAL REGULATOR RUTR"/>
    <property type="match status" value="1"/>
</dbReference>
<dbReference type="STRING" id="489703.SAMN04488038_106152"/>
<dbReference type="EMBL" id="FOFS01000006">
    <property type="protein sequence ID" value="SEQ43030.1"/>
    <property type="molecule type" value="Genomic_DNA"/>
</dbReference>
<organism evidence="6 7">
    <name type="scientific">Solimonas aquatica</name>
    <dbReference type="NCBI Taxonomy" id="489703"/>
    <lineage>
        <taxon>Bacteria</taxon>
        <taxon>Pseudomonadati</taxon>
        <taxon>Pseudomonadota</taxon>
        <taxon>Gammaproteobacteria</taxon>
        <taxon>Nevskiales</taxon>
        <taxon>Nevskiaceae</taxon>
        <taxon>Solimonas</taxon>
    </lineage>
</organism>
<accession>A0A1H9FYS5</accession>
<dbReference type="Proteomes" id="UP000199233">
    <property type="component" value="Unassembled WGS sequence"/>
</dbReference>
<evidence type="ECO:0000313" key="7">
    <source>
        <dbReference type="Proteomes" id="UP000199233"/>
    </source>
</evidence>
<dbReference type="PROSITE" id="PS50977">
    <property type="entry name" value="HTH_TETR_2"/>
    <property type="match status" value="1"/>
</dbReference>
<feature type="domain" description="HTH tetR-type" evidence="5">
    <location>
        <begin position="33"/>
        <end position="93"/>
    </location>
</feature>
<evidence type="ECO:0000256" key="4">
    <source>
        <dbReference type="PROSITE-ProRule" id="PRU00335"/>
    </source>
</evidence>
<dbReference type="OrthoDB" id="9151800at2"/>
<evidence type="ECO:0000256" key="2">
    <source>
        <dbReference type="ARBA" id="ARBA00023125"/>
    </source>
</evidence>
<evidence type="ECO:0000256" key="3">
    <source>
        <dbReference type="ARBA" id="ARBA00023163"/>
    </source>
</evidence>
<keyword evidence="1" id="KW-0805">Transcription regulation</keyword>
<sequence length="238" mass="26516">MDYTSPLIGLGEGALEGDKFASKKKGRRKRDPDGTRIAILEAAGILLAKDGPEGVSVSQVAKLAKVNRGTAYQHFQTREQLLDATTAWVSQRLTEEVFGSRAEQSGLLAAQDVIDHLVGFAMENPELGRVWLFEMLTSNRPANDAFWKQFNTRLEDFAKSEYAQPGIDCEVHSVLILTSTLLWPVWVRAHARSAKDRQQMAKRFSAEMLRMSLNGIMRPEKFAQLTAASKKLTPPREG</sequence>
<dbReference type="Gene3D" id="1.10.357.10">
    <property type="entry name" value="Tetracycline Repressor, domain 2"/>
    <property type="match status" value="1"/>
</dbReference>
<evidence type="ECO:0000256" key="1">
    <source>
        <dbReference type="ARBA" id="ARBA00023015"/>
    </source>
</evidence>
<dbReference type="Pfam" id="PF00440">
    <property type="entry name" value="TetR_N"/>
    <property type="match status" value="1"/>
</dbReference>
<dbReference type="InterPro" id="IPR050109">
    <property type="entry name" value="HTH-type_TetR-like_transc_reg"/>
</dbReference>
<evidence type="ECO:0000259" key="5">
    <source>
        <dbReference type="PROSITE" id="PS50977"/>
    </source>
</evidence>
<feature type="DNA-binding region" description="H-T-H motif" evidence="4">
    <location>
        <begin position="56"/>
        <end position="75"/>
    </location>
</feature>
<evidence type="ECO:0000313" key="6">
    <source>
        <dbReference type="EMBL" id="SEQ43030.1"/>
    </source>
</evidence>
<gene>
    <name evidence="6" type="ORF">SAMN04488038_106152</name>
</gene>
<dbReference type="PRINTS" id="PR00455">
    <property type="entry name" value="HTHTETR"/>
</dbReference>
<keyword evidence="2 4" id="KW-0238">DNA-binding</keyword>
<dbReference type="InterPro" id="IPR001647">
    <property type="entry name" value="HTH_TetR"/>
</dbReference>
<dbReference type="SUPFAM" id="SSF46689">
    <property type="entry name" value="Homeodomain-like"/>
    <property type="match status" value="1"/>
</dbReference>
<dbReference type="AlphaFoldDB" id="A0A1H9FYS5"/>
<dbReference type="InterPro" id="IPR009057">
    <property type="entry name" value="Homeodomain-like_sf"/>
</dbReference>